<sequence length="357" mass="38809">MAAAAGDVATGALWARAVEPRAGEHADHNGHGDAGGLCLNCGTTRIGDFCHACGQSSHVHRSFGAIGHDLAHGVFHFEGKIWRTLPMLFFRPGELTRRYAHGERARFVSPLALFLFIIFILFTILSIIGAHLEAPQFATGEGKAFQTKLEQKYAEQGETIAALTRQRAAASDPARSAFLDKRIAGVRDDQKAVGSTLSVIKREGGSSFEDVHTGWKRLDKGLSKAIENPNLILYKLQSNAYKFAWALIPLSLPFMWSLFPFSRRFTMYDHAVFITYSLCFVSLVGMIVSFGTMAGIMAAWLWTAACIAVPVHMYKQLRGAYGCSRVGAAVRMILLFVGANLALIAFAGLLVGLGLVG</sequence>
<gene>
    <name evidence="2" type="ORF">ILT43_12435</name>
</gene>
<feature type="transmembrane region" description="Helical" evidence="1">
    <location>
        <begin position="107"/>
        <end position="128"/>
    </location>
</feature>
<evidence type="ECO:0000313" key="2">
    <source>
        <dbReference type="EMBL" id="MBM6577181.1"/>
    </source>
</evidence>
<feature type="transmembrane region" description="Helical" evidence="1">
    <location>
        <begin position="296"/>
        <end position="314"/>
    </location>
</feature>
<accession>A0ABS2D8C6</accession>
<keyword evidence="1" id="KW-0472">Membrane</keyword>
<protein>
    <submittedName>
        <fullName evidence="2">DUF3667 domain-containing protein</fullName>
    </submittedName>
</protein>
<comment type="caution">
    <text evidence="2">The sequence shown here is derived from an EMBL/GenBank/DDBJ whole genome shotgun (WGS) entry which is preliminary data.</text>
</comment>
<name>A0ABS2D8C6_9SPHN</name>
<dbReference type="RefSeq" id="WP_204199278.1">
    <property type="nucleotide sequence ID" value="NZ_JAFEMC010000003.1"/>
</dbReference>
<reference evidence="2 3" key="1">
    <citation type="submission" date="2020-12" db="EMBL/GenBank/DDBJ databases">
        <title>Sphingomonas sp.</title>
        <authorList>
            <person name="Kim M.K."/>
        </authorList>
    </citation>
    <scope>NUCLEOTIDE SEQUENCE [LARGE SCALE GENOMIC DNA]</scope>
    <source>
        <strain evidence="2 3">BT552</strain>
    </source>
</reference>
<dbReference type="EMBL" id="JAFEMC010000003">
    <property type="protein sequence ID" value="MBM6577181.1"/>
    <property type="molecule type" value="Genomic_DNA"/>
</dbReference>
<keyword evidence="1" id="KW-1133">Transmembrane helix</keyword>
<feature type="transmembrane region" description="Helical" evidence="1">
    <location>
        <begin position="240"/>
        <end position="259"/>
    </location>
</feature>
<keyword evidence="1" id="KW-0812">Transmembrane</keyword>
<dbReference type="InterPro" id="IPR022134">
    <property type="entry name" value="DUF3667"/>
</dbReference>
<evidence type="ECO:0000313" key="3">
    <source>
        <dbReference type="Proteomes" id="UP000763641"/>
    </source>
</evidence>
<proteinExistence type="predicted"/>
<keyword evidence="3" id="KW-1185">Reference proteome</keyword>
<dbReference type="Proteomes" id="UP000763641">
    <property type="component" value="Unassembled WGS sequence"/>
</dbReference>
<dbReference type="Pfam" id="PF12412">
    <property type="entry name" value="DUF3667"/>
    <property type="match status" value="1"/>
</dbReference>
<feature type="transmembrane region" description="Helical" evidence="1">
    <location>
        <begin position="334"/>
        <end position="356"/>
    </location>
</feature>
<organism evidence="2 3">
    <name type="scientific">Sphingomonas longa</name>
    <dbReference type="NCBI Taxonomy" id="2778730"/>
    <lineage>
        <taxon>Bacteria</taxon>
        <taxon>Pseudomonadati</taxon>
        <taxon>Pseudomonadota</taxon>
        <taxon>Alphaproteobacteria</taxon>
        <taxon>Sphingomonadales</taxon>
        <taxon>Sphingomonadaceae</taxon>
        <taxon>Sphingomonas</taxon>
    </lineage>
</organism>
<evidence type="ECO:0000256" key="1">
    <source>
        <dbReference type="SAM" id="Phobius"/>
    </source>
</evidence>
<feature type="transmembrane region" description="Helical" evidence="1">
    <location>
        <begin position="271"/>
        <end position="290"/>
    </location>
</feature>